<protein>
    <recommendedName>
        <fullName evidence="9">C2H2-type domain-containing protein</fullName>
    </recommendedName>
</protein>
<dbReference type="SUPFAM" id="SSF57667">
    <property type="entry name" value="beta-beta-alpha zinc fingers"/>
    <property type="match status" value="2"/>
</dbReference>
<feature type="region of interest" description="Disordered" evidence="8">
    <location>
        <begin position="77"/>
        <end position="112"/>
    </location>
</feature>
<keyword evidence="1" id="KW-0479">Metal-binding</keyword>
<dbReference type="OrthoDB" id="694653at2759"/>
<evidence type="ECO:0000256" key="6">
    <source>
        <dbReference type="ARBA" id="ARBA00023163"/>
    </source>
</evidence>
<feature type="domain" description="C2H2-type" evidence="9">
    <location>
        <begin position="122"/>
        <end position="149"/>
    </location>
</feature>
<gene>
    <name evidence="10" type="ORF">BAE44_0002277</name>
</gene>
<keyword evidence="5" id="KW-0805">Transcription regulation</keyword>
<dbReference type="PROSITE" id="PS50157">
    <property type="entry name" value="ZINC_FINGER_C2H2_2"/>
    <property type="match status" value="3"/>
</dbReference>
<dbReference type="InterPro" id="IPR036236">
    <property type="entry name" value="Znf_C2H2_sf"/>
</dbReference>
<sequence length="458" mass="47753">MDSPSRRRPLRDLDGGDDLEEGEYVPGRRHESSDTDDDDDVYRFQTRGEGEVHQEHGRRMSLLEEVMASDRVAVPRSQLASGGIAPPSLTPSCESDGTISDDGNPSASSVISVGPRLPARRFACHVCGRSFISPKAVDGHMRVHGSGRLAAVVGWASTGKRGWTGGKPSVALSLNSESTDNSTAIVAVHPLETNLSGKESSSAASAEPMQYEPVATLVTGANPSSIGAVVHQPAAPPPAAEHARPVHQPTVPPPAAQQAQFVQQPLVAPPARAAPPPREYTCKLCGKSYATHQGLGGHAAGHRNRQKEAEAAAAAAGMMAQDGSAFLAAFRRGRRAEEPHECQKCHKVFPSGVALGGHMRMHYTGPPIVHKKSKKRCLALLPGSAVSEADLRLALSTITEPAPAVAGRVRLFGIDIGPNVQAPSEQQGSGAAEGSSSAGAQQQGSATAEDSSSAGEQQ</sequence>
<evidence type="ECO:0000256" key="1">
    <source>
        <dbReference type="ARBA" id="ARBA00022723"/>
    </source>
</evidence>
<keyword evidence="11" id="KW-1185">Reference proteome</keyword>
<evidence type="ECO:0000256" key="2">
    <source>
        <dbReference type="ARBA" id="ARBA00022737"/>
    </source>
</evidence>
<dbReference type="AlphaFoldDB" id="A0A1E5WH31"/>
<evidence type="ECO:0000256" key="5">
    <source>
        <dbReference type="ARBA" id="ARBA00023015"/>
    </source>
</evidence>
<dbReference type="EMBL" id="LWDX02008328">
    <property type="protein sequence ID" value="OEL36706.1"/>
    <property type="molecule type" value="Genomic_DNA"/>
</dbReference>
<evidence type="ECO:0000259" key="9">
    <source>
        <dbReference type="PROSITE" id="PS50157"/>
    </source>
</evidence>
<dbReference type="PROSITE" id="PS00028">
    <property type="entry name" value="ZINC_FINGER_C2H2_1"/>
    <property type="match status" value="3"/>
</dbReference>
<dbReference type="STRING" id="888268.A0A1E5WH31"/>
<evidence type="ECO:0000313" key="11">
    <source>
        <dbReference type="Proteomes" id="UP000095767"/>
    </source>
</evidence>
<name>A0A1E5WH31_9POAL</name>
<dbReference type="InterPro" id="IPR044653">
    <property type="entry name" value="AZF1/2/3-like"/>
</dbReference>
<comment type="caution">
    <text evidence="10">The sequence shown here is derived from an EMBL/GenBank/DDBJ whole genome shotgun (WGS) entry which is preliminary data.</text>
</comment>
<dbReference type="GO" id="GO:0005634">
    <property type="term" value="C:nucleus"/>
    <property type="evidence" value="ECO:0007669"/>
    <property type="project" value="TreeGrafter"/>
</dbReference>
<dbReference type="PANTHER" id="PTHR45988">
    <property type="entry name" value="C2H2 TYPE ZINC FINGER TRANSCRIPTION FACTOR FAMILY-RELATED"/>
    <property type="match status" value="1"/>
</dbReference>
<evidence type="ECO:0000313" key="10">
    <source>
        <dbReference type="EMBL" id="OEL36706.1"/>
    </source>
</evidence>
<dbReference type="GO" id="GO:0008270">
    <property type="term" value="F:zinc ion binding"/>
    <property type="evidence" value="ECO:0007669"/>
    <property type="project" value="UniProtKB-KW"/>
</dbReference>
<evidence type="ECO:0000256" key="8">
    <source>
        <dbReference type="SAM" id="MobiDB-lite"/>
    </source>
</evidence>
<feature type="domain" description="C2H2-type" evidence="9">
    <location>
        <begin position="340"/>
        <end position="367"/>
    </location>
</feature>
<dbReference type="Pfam" id="PF13912">
    <property type="entry name" value="zf-C2H2_6"/>
    <property type="match status" value="2"/>
</dbReference>
<dbReference type="Proteomes" id="UP000095767">
    <property type="component" value="Unassembled WGS sequence"/>
</dbReference>
<keyword evidence="2" id="KW-0677">Repeat</keyword>
<dbReference type="GO" id="GO:0003700">
    <property type="term" value="F:DNA-binding transcription factor activity"/>
    <property type="evidence" value="ECO:0007669"/>
    <property type="project" value="InterPro"/>
</dbReference>
<keyword evidence="3 7" id="KW-0863">Zinc-finger</keyword>
<dbReference type="Gene3D" id="3.30.160.60">
    <property type="entry name" value="Classic Zinc Finger"/>
    <property type="match status" value="1"/>
</dbReference>
<keyword evidence="4" id="KW-0862">Zinc</keyword>
<dbReference type="SMART" id="SM00355">
    <property type="entry name" value="ZnF_C2H2"/>
    <property type="match status" value="3"/>
</dbReference>
<evidence type="ECO:0000256" key="4">
    <source>
        <dbReference type="ARBA" id="ARBA00022833"/>
    </source>
</evidence>
<keyword evidence="6" id="KW-0804">Transcription</keyword>
<feature type="compositionally biased region" description="Polar residues" evidence="8">
    <location>
        <begin position="90"/>
        <end position="111"/>
    </location>
</feature>
<feature type="region of interest" description="Disordered" evidence="8">
    <location>
        <begin position="1"/>
        <end position="41"/>
    </location>
</feature>
<organism evidence="10 11">
    <name type="scientific">Dichanthelium oligosanthes</name>
    <dbReference type="NCBI Taxonomy" id="888268"/>
    <lineage>
        <taxon>Eukaryota</taxon>
        <taxon>Viridiplantae</taxon>
        <taxon>Streptophyta</taxon>
        <taxon>Embryophyta</taxon>
        <taxon>Tracheophyta</taxon>
        <taxon>Spermatophyta</taxon>
        <taxon>Magnoliopsida</taxon>
        <taxon>Liliopsida</taxon>
        <taxon>Poales</taxon>
        <taxon>Poaceae</taxon>
        <taxon>PACMAD clade</taxon>
        <taxon>Panicoideae</taxon>
        <taxon>Panicodae</taxon>
        <taxon>Paniceae</taxon>
        <taxon>Dichantheliinae</taxon>
        <taxon>Dichanthelium</taxon>
    </lineage>
</organism>
<dbReference type="GO" id="GO:0000976">
    <property type="term" value="F:transcription cis-regulatory region binding"/>
    <property type="evidence" value="ECO:0007669"/>
    <property type="project" value="TreeGrafter"/>
</dbReference>
<feature type="compositionally biased region" description="Polar residues" evidence="8">
    <location>
        <begin position="448"/>
        <end position="458"/>
    </location>
</feature>
<feature type="region of interest" description="Disordered" evidence="8">
    <location>
        <begin position="419"/>
        <end position="458"/>
    </location>
</feature>
<evidence type="ECO:0000256" key="7">
    <source>
        <dbReference type="PROSITE-ProRule" id="PRU00042"/>
    </source>
</evidence>
<reference evidence="10 11" key="1">
    <citation type="submission" date="2016-09" db="EMBL/GenBank/DDBJ databases">
        <title>The draft genome of Dichanthelium oligosanthes: A C3 panicoid grass species.</title>
        <authorList>
            <person name="Studer A.J."/>
            <person name="Schnable J.C."/>
            <person name="Brutnell T.P."/>
        </authorList>
    </citation>
    <scope>NUCLEOTIDE SEQUENCE [LARGE SCALE GENOMIC DNA]</scope>
    <source>
        <strain evidence="11">cv. Kellogg 1175</strain>
        <tissue evidence="10">Leaf</tissue>
    </source>
</reference>
<feature type="compositionally biased region" description="Low complexity" evidence="8">
    <location>
        <begin position="424"/>
        <end position="446"/>
    </location>
</feature>
<dbReference type="InterPro" id="IPR013087">
    <property type="entry name" value="Znf_C2H2_type"/>
</dbReference>
<feature type="domain" description="C2H2-type" evidence="9">
    <location>
        <begin position="280"/>
        <end position="307"/>
    </location>
</feature>
<feature type="region of interest" description="Disordered" evidence="8">
    <location>
        <begin position="231"/>
        <end position="259"/>
    </location>
</feature>
<dbReference type="Pfam" id="PF00096">
    <property type="entry name" value="zf-C2H2"/>
    <property type="match status" value="1"/>
</dbReference>
<dbReference type="PANTHER" id="PTHR45988:SF30">
    <property type="entry name" value="C2H2-TYPE DOMAIN-CONTAINING PROTEIN"/>
    <property type="match status" value="1"/>
</dbReference>
<accession>A0A1E5WH31</accession>
<proteinExistence type="predicted"/>
<evidence type="ECO:0000256" key="3">
    <source>
        <dbReference type="ARBA" id="ARBA00022771"/>
    </source>
</evidence>